<evidence type="ECO:0000256" key="4">
    <source>
        <dbReference type="ARBA" id="ARBA00022679"/>
    </source>
</evidence>
<accession>A0A918UXF2</accession>
<dbReference type="InterPro" id="IPR008145">
    <property type="entry name" value="GK/Ca_channel_bsu"/>
</dbReference>
<dbReference type="GO" id="GO:0005524">
    <property type="term" value="F:ATP binding"/>
    <property type="evidence" value="ECO:0007669"/>
    <property type="project" value="UniProtKB-UniRule"/>
</dbReference>
<evidence type="ECO:0000259" key="10">
    <source>
        <dbReference type="PROSITE" id="PS50052"/>
    </source>
</evidence>
<dbReference type="EC" id="2.7.4.8" evidence="2 9"/>
<comment type="subcellular location">
    <subcellularLocation>
        <location evidence="9">Cytoplasm</location>
    </subcellularLocation>
</comment>
<dbReference type="Proteomes" id="UP000662572">
    <property type="component" value="Unassembled WGS sequence"/>
</dbReference>
<comment type="caution">
    <text evidence="11">The sequence shown here is derived from an EMBL/GenBank/DDBJ whole genome shotgun (WGS) entry which is preliminary data.</text>
</comment>
<evidence type="ECO:0000256" key="6">
    <source>
        <dbReference type="ARBA" id="ARBA00022777"/>
    </source>
</evidence>
<keyword evidence="4 9" id="KW-0808">Transferase</keyword>
<evidence type="ECO:0000256" key="7">
    <source>
        <dbReference type="ARBA" id="ARBA00022840"/>
    </source>
</evidence>
<dbReference type="PANTHER" id="PTHR23117">
    <property type="entry name" value="GUANYLATE KINASE-RELATED"/>
    <property type="match status" value="1"/>
</dbReference>
<evidence type="ECO:0000313" key="12">
    <source>
        <dbReference type="Proteomes" id="UP000662572"/>
    </source>
</evidence>
<evidence type="ECO:0000256" key="5">
    <source>
        <dbReference type="ARBA" id="ARBA00022741"/>
    </source>
</evidence>
<dbReference type="Pfam" id="PF00625">
    <property type="entry name" value="Guanylate_kin"/>
    <property type="match status" value="1"/>
</dbReference>
<keyword evidence="12" id="KW-1185">Reference proteome</keyword>
<evidence type="ECO:0000313" key="11">
    <source>
        <dbReference type="EMBL" id="GGZ39944.1"/>
    </source>
</evidence>
<feature type="binding site" evidence="9">
    <location>
        <begin position="17"/>
        <end position="24"/>
    </location>
    <ligand>
        <name>ATP</name>
        <dbReference type="ChEBI" id="CHEBI:30616"/>
    </ligand>
</feature>
<evidence type="ECO:0000256" key="3">
    <source>
        <dbReference type="ARBA" id="ARBA00016296"/>
    </source>
</evidence>
<evidence type="ECO:0000256" key="1">
    <source>
        <dbReference type="ARBA" id="ARBA00005790"/>
    </source>
</evidence>
<proteinExistence type="inferred from homology"/>
<feature type="domain" description="Guanylate kinase-like" evidence="10">
    <location>
        <begin position="10"/>
        <end position="189"/>
    </location>
</feature>
<evidence type="ECO:0000256" key="9">
    <source>
        <dbReference type="HAMAP-Rule" id="MF_00328"/>
    </source>
</evidence>
<evidence type="ECO:0000256" key="8">
    <source>
        <dbReference type="ARBA" id="ARBA00030128"/>
    </source>
</evidence>
<dbReference type="Gene3D" id="3.30.63.10">
    <property type="entry name" value="Guanylate Kinase phosphate binding domain"/>
    <property type="match status" value="1"/>
</dbReference>
<comment type="similarity">
    <text evidence="1 9">Belongs to the guanylate kinase family.</text>
</comment>
<dbReference type="NCBIfam" id="TIGR03263">
    <property type="entry name" value="guanyl_kin"/>
    <property type="match status" value="1"/>
</dbReference>
<dbReference type="InterPro" id="IPR008144">
    <property type="entry name" value="Guanylate_kin-like_dom"/>
</dbReference>
<comment type="function">
    <text evidence="9">Essential for recycling GMP and indirectly, cGMP.</text>
</comment>
<dbReference type="InterPro" id="IPR020590">
    <property type="entry name" value="Guanylate_kinase_CS"/>
</dbReference>
<dbReference type="PANTHER" id="PTHR23117:SF13">
    <property type="entry name" value="GUANYLATE KINASE"/>
    <property type="match status" value="1"/>
</dbReference>
<dbReference type="SUPFAM" id="SSF52540">
    <property type="entry name" value="P-loop containing nucleoside triphosphate hydrolases"/>
    <property type="match status" value="1"/>
</dbReference>
<keyword evidence="6 9" id="KW-0418">Kinase</keyword>
<dbReference type="InterPro" id="IPR027417">
    <property type="entry name" value="P-loop_NTPase"/>
</dbReference>
<dbReference type="CDD" id="cd00071">
    <property type="entry name" value="GMPK"/>
    <property type="match status" value="1"/>
</dbReference>
<dbReference type="HAMAP" id="MF_00328">
    <property type="entry name" value="Guanylate_kinase"/>
    <property type="match status" value="1"/>
</dbReference>
<dbReference type="GO" id="GO:0004385">
    <property type="term" value="F:GMP kinase activity"/>
    <property type="evidence" value="ECO:0007669"/>
    <property type="project" value="UniProtKB-UniRule"/>
</dbReference>
<evidence type="ECO:0000256" key="2">
    <source>
        <dbReference type="ARBA" id="ARBA00012961"/>
    </source>
</evidence>
<dbReference type="SMART" id="SM00072">
    <property type="entry name" value="GuKc"/>
    <property type="match status" value="1"/>
</dbReference>
<protein>
    <recommendedName>
        <fullName evidence="3 9">Guanylate kinase</fullName>
        <ecNumber evidence="2 9">2.7.4.8</ecNumber>
    </recommendedName>
    <alternativeName>
        <fullName evidence="8 9">GMP kinase</fullName>
    </alternativeName>
</protein>
<dbReference type="EMBL" id="BMZB01000004">
    <property type="protein sequence ID" value="GGZ39944.1"/>
    <property type="molecule type" value="Genomic_DNA"/>
</dbReference>
<dbReference type="FunFam" id="3.30.63.10:FF:000002">
    <property type="entry name" value="Guanylate kinase 1"/>
    <property type="match status" value="1"/>
</dbReference>
<comment type="catalytic activity">
    <reaction evidence="9">
        <text>GMP + ATP = GDP + ADP</text>
        <dbReference type="Rhea" id="RHEA:20780"/>
        <dbReference type="ChEBI" id="CHEBI:30616"/>
        <dbReference type="ChEBI" id="CHEBI:58115"/>
        <dbReference type="ChEBI" id="CHEBI:58189"/>
        <dbReference type="ChEBI" id="CHEBI:456216"/>
        <dbReference type="EC" id="2.7.4.8"/>
    </reaction>
</comment>
<reference evidence="11" key="1">
    <citation type="journal article" date="2014" name="Int. J. Syst. Evol. Microbiol.">
        <title>Complete genome sequence of Corynebacterium casei LMG S-19264T (=DSM 44701T), isolated from a smear-ripened cheese.</title>
        <authorList>
            <consortium name="US DOE Joint Genome Institute (JGI-PGF)"/>
            <person name="Walter F."/>
            <person name="Albersmeier A."/>
            <person name="Kalinowski J."/>
            <person name="Ruckert C."/>
        </authorList>
    </citation>
    <scope>NUCLEOTIDE SEQUENCE</scope>
    <source>
        <strain evidence="11">KCTC 32296</strain>
    </source>
</reference>
<dbReference type="Gene3D" id="3.40.50.300">
    <property type="entry name" value="P-loop containing nucleotide triphosphate hydrolases"/>
    <property type="match status" value="1"/>
</dbReference>
<dbReference type="GO" id="GO:0005829">
    <property type="term" value="C:cytosol"/>
    <property type="evidence" value="ECO:0007669"/>
    <property type="project" value="TreeGrafter"/>
</dbReference>
<dbReference type="InterPro" id="IPR017665">
    <property type="entry name" value="Guanylate_kinase"/>
</dbReference>
<name>A0A918UXF2_9CAUL</name>
<dbReference type="PROSITE" id="PS50052">
    <property type="entry name" value="GUANYLATE_KINASE_2"/>
    <property type="match status" value="1"/>
</dbReference>
<reference evidence="11" key="2">
    <citation type="submission" date="2020-09" db="EMBL/GenBank/DDBJ databases">
        <authorList>
            <person name="Sun Q."/>
            <person name="Kim S."/>
        </authorList>
    </citation>
    <scope>NUCLEOTIDE SEQUENCE</scope>
    <source>
        <strain evidence="11">KCTC 32296</strain>
    </source>
</reference>
<keyword evidence="7 9" id="KW-0067">ATP-binding</keyword>
<dbReference type="PROSITE" id="PS00856">
    <property type="entry name" value="GUANYLATE_KINASE_1"/>
    <property type="match status" value="1"/>
</dbReference>
<dbReference type="AlphaFoldDB" id="A0A918UXF2"/>
<keyword evidence="9" id="KW-0963">Cytoplasm</keyword>
<keyword evidence="5 9" id="KW-0547">Nucleotide-binding</keyword>
<sequence length="213" mass="24150">MLNNPRIRRGLMLIVVAPSGAGKTSLCRRLMADHEDLDLSISVTTRAPRPGEEHGRDYHFISDAQMDELIAQDALLETAAVHEFRYGTPREPVEKALSQGKNVLFDIDWQGAQRISVKAPSDVVRVFILPPSMSELKRRLVARAQDGMDVIERRLSRAKGEIAHWAEYDYVILNDDFDRSYAELAHIYHAEAARRSRGLWIAPFVDELMGEII</sequence>
<dbReference type="RefSeq" id="WP_189487688.1">
    <property type="nucleotide sequence ID" value="NZ_BMZB01000004.1"/>
</dbReference>
<gene>
    <name evidence="9 11" type="primary">gmk</name>
    <name evidence="11" type="ORF">GCM10011273_28260</name>
</gene>
<organism evidence="11 12">
    <name type="scientific">Asticcacaulis endophyticus</name>
    <dbReference type="NCBI Taxonomy" id="1395890"/>
    <lineage>
        <taxon>Bacteria</taxon>
        <taxon>Pseudomonadati</taxon>
        <taxon>Pseudomonadota</taxon>
        <taxon>Alphaproteobacteria</taxon>
        <taxon>Caulobacterales</taxon>
        <taxon>Caulobacteraceae</taxon>
        <taxon>Asticcacaulis</taxon>
    </lineage>
</organism>